<evidence type="ECO:0000313" key="6">
    <source>
        <dbReference type="EMBL" id="KAF2703212.1"/>
    </source>
</evidence>
<dbReference type="AlphaFoldDB" id="A0A6G1JSF6"/>
<dbReference type="PROSITE" id="PS51257">
    <property type="entry name" value="PROKAR_LIPOPROTEIN"/>
    <property type="match status" value="1"/>
</dbReference>
<feature type="domain" description="EF-hand" evidence="5">
    <location>
        <begin position="96"/>
        <end position="131"/>
    </location>
</feature>
<dbReference type="PANTHER" id="PTHR19237">
    <property type="entry name" value="NUCLEOBINDIN"/>
    <property type="match status" value="1"/>
</dbReference>
<sequence length="214" mass="24406">MNRLLRTPINAYLLLSCALSASAHGGGGDHHQQIVIAEDADWATRHMAEEHHISGYDSATFFSLHDYDNMGIWSPSDIQRTYGLHDPSSSHITDGEKTHVVNTILDLFDTNHDGVVSREEFEHRTAAGVKLPDFGMGPGHHGDDEYEYEIHHWEKYHSGDDVKEEDLIHPEDIEHFRKHDEEDDRKEEWGRVQREAGKHGGVVEKNIPGKFRIN</sequence>
<feature type="signal peptide" evidence="4">
    <location>
        <begin position="1"/>
        <end position="25"/>
    </location>
</feature>
<dbReference type="InterPro" id="IPR040250">
    <property type="entry name" value="Nucleobindin"/>
</dbReference>
<feature type="chain" id="PRO_5026216265" evidence="4">
    <location>
        <begin position="26"/>
        <end position="214"/>
    </location>
</feature>
<dbReference type="PROSITE" id="PS00018">
    <property type="entry name" value="EF_HAND_1"/>
    <property type="match status" value="1"/>
</dbReference>
<organism evidence="6 7">
    <name type="scientific">Pleomassaria siparia CBS 279.74</name>
    <dbReference type="NCBI Taxonomy" id="1314801"/>
    <lineage>
        <taxon>Eukaryota</taxon>
        <taxon>Fungi</taxon>
        <taxon>Dikarya</taxon>
        <taxon>Ascomycota</taxon>
        <taxon>Pezizomycotina</taxon>
        <taxon>Dothideomycetes</taxon>
        <taxon>Pleosporomycetidae</taxon>
        <taxon>Pleosporales</taxon>
        <taxon>Pleomassariaceae</taxon>
        <taxon>Pleomassaria</taxon>
    </lineage>
</organism>
<evidence type="ECO:0000259" key="5">
    <source>
        <dbReference type="PROSITE" id="PS50222"/>
    </source>
</evidence>
<dbReference type="Proteomes" id="UP000799428">
    <property type="component" value="Unassembled WGS sequence"/>
</dbReference>
<dbReference type="GO" id="GO:0005793">
    <property type="term" value="C:endoplasmic reticulum-Golgi intermediate compartment"/>
    <property type="evidence" value="ECO:0007669"/>
    <property type="project" value="TreeGrafter"/>
</dbReference>
<dbReference type="Gene3D" id="1.10.238.10">
    <property type="entry name" value="EF-hand"/>
    <property type="match status" value="1"/>
</dbReference>
<proteinExistence type="predicted"/>
<dbReference type="PANTHER" id="PTHR19237:SF20">
    <property type="entry name" value="NUCLEOBINDIN 1"/>
    <property type="match status" value="1"/>
</dbReference>
<protein>
    <submittedName>
        <fullName evidence="6">Secretory pathway protein-like protein Ssp120</fullName>
    </submittedName>
</protein>
<dbReference type="OrthoDB" id="289247at2759"/>
<gene>
    <name evidence="6" type="ORF">K504DRAFT_392777</name>
</gene>
<evidence type="ECO:0000256" key="4">
    <source>
        <dbReference type="SAM" id="SignalP"/>
    </source>
</evidence>
<keyword evidence="2" id="KW-0106">Calcium</keyword>
<dbReference type="PROSITE" id="PS50222">
    <property type="entry name" value="EF_HAND_2"/>
    <property type="match status" value="1"/>
</dbReference>
<keyword evidence="7" id="KW-1185">Reference proteome</keyword>
<evidence type="ECO:0000256" key="2">
    <source>
        <dbReference type="ARBA" id="ARBA00022837"/>
    </source>
</evidence>
<dbReference type="SUPFAM" id="SSF47473">
    <property type="entry name" value="EF-hand"/>
    <property type="match status" value="1"/>
</dbReference>
<evidence type="ECO:0000256" key="3">
    <source>
        <dbReference type="SAM" id="MobiDB-lite"/>
    </source>
</evidence>
<dbReference type="GO" id="GO:0005509">
    <property type="term" value="F:calcium ion binding"/>
    <property type="evidence" value="ECO:0007669"/>
    <property type="project" value="InterPro"/>
</dbReference>
<keyword evidence="1 4" id="KW-0732">Signal</keyword>
<feature type="region of interest" description="Disordered" evidence="3">
    <location>
        <begin position="177"/>
        <end position="214"/>
    </location>
</feature>
<evidence type="ECO:0000256" key="1">
    <source>
        <dbReference type="ARBA" id="ARBA00022729"/>
    </source>
</evidence>
<dbReference type="InterPro" id="IPR018247">
    <property type="entry name" value="EF_Hand_1_Ca_BS"/>
</dbReference>
<feature type="compositionally biased region" description="Basic and acidic residues" evidence="3">
    <location>
        <begin position="177"/>
        <end position="202"/>
    </location>
</feature>
<accession>A0A6G1JSF6</accession>
<reference evidence="6" key="1">
    <citation type="journal article" date="2020" name="Stud. Mycol.">
        <title>101 Dothideomycetes genomes: a test case for predicting lifestyles and emergence of pathogens.</title>
        <authorList>
            <person name="Haridas S."/>
            <person name="Albert R."/>
            <person name="Binder M."/>
            <person name="Bloem J."/>
            <person name="Labutti K."/>
            <person name="Salamov A."/>
            <person name="Andreopoulos B."/>
            <person name="Baker S."/>
            <person name="Barry K."/>
            <person name="Bills G."/>
            <person name="Bluhm B."/>
            <person name="Cannon C."/>
            <person name="Castanera R."/>
            <person name="Culley D."/>
            <person name="Daum C."/>
            <person name="Ezra D."/>
            <person name="Gonzalez J."/>
            <person name="Henrissat B."/>
            <person name="Kuo A."/>
            <person name="Liang C."/>
            <person name="Lipzen A."/>
            <person name="Lutzoni F."/>
            <person name="Magnuson J."/>
            <person name="Mondo S."/>
            <person name="Nolan M."/>
            <person name="Ohm R."/>
            <person name="Pangilinan J."/>
            <person name="Park H.-J."/>
            <person name="Ramirez L."/>
            <person name="Alfaro M."/>
            <person name="Sun H."/>
            <person name="Tritt A."/>
            <person name="Yoshinaga Y."/>
            <person name="Zwiers L.-H."/>
            <person name="Turgeon B."/>
            <person name="Goodwin S."/>
            <person name="Spatafora J."/>
            <person name="Crous P."/>
            <person name="Grigoriev I."/>
        </authorList>
    </citation>
    <scope>NUCLEOTIDE SEQUENCE</scope>
    <source>
        <strain evidence="6">CBS 279.74</strain>
    </source>
</reference>
<dbReference type="InterPro" id="IPR002048">
    <property type="entry name" value="EF_hand_dom"/>
</dbReference>
<name>A0A6G1JSF6_9PLEO</name>
<dbReference type="EMBL" id="MU005788">
    <property type="protein sequence ID" value="KAF2703212.1"/>
    <property type="molecule type" value="Genomic_DNA"/>
</dbReference>
<evidence type="ECO:0000313" key="7">
    <source>
        <dbReference type="Proteomes" id="UP000799428"/>
    </source>
</evidence>
<dbReference type="InterPro" id="IPR011992">
    <property type="entry name" value="EF-hand-dom_pair"/>
</dbReference>